<evidence type="ECO:0000313" key="1">
    <source>
        <dbReference type="EMBL" id="KAF2502168.1"/>
    </source>
</evidence>
<gene>
    <name evidence="1" type="ORF">BU16DRAFT_520954</name>
</gene>
<proteinExistence type="predicted"/>
<name>A0A6A6RBH6_9PEZI</name>
<sequence length="75" mass="8457">MSTQSPPSLSFVLIFSQLAKPIPNTPSKRGENDVNARTRETITEPEHHYPTLHSLKAPRAVARSKKSQRNHFHAI</sequence>
<evidence type="ECO:0000313" key="2">
    <source>
        <dbReference type="Proteomes" id="UP000799750"/>
    </source>
</evidence>
<dbReference type="Proteomes" id="UP000799750">
    <property type="component" value="Unassembled WGS sequence"/>
</dbReference>
<organism evidence="1 2">
    <name type="scientific">Lophium mytilinum</name>
    <dbReference type="NCBI Taxonomy" id="390894"/>
    <lineage>
        <taxon>Eukaryota</taxon>
        <taxon>Fungi</taxon>
        <taxon>Dikarya</taxon>
        <taxon>Ascomycota</taxon>
        <taxon>Pezizomycotina</taxon>
        <taxon>Dothideomycetes</taxon>
        <taxon>Pleosporomycetidae</taxon>
        <taxon>Mytilinidiales</taxon>
        <taxon>Mytilinidiaceae</taxon>
        <taxon>Lophium</taxon>
    </lineage>
</organism>
<dbReference type="EMBL" id="MU004181">
    <property type="protein sequence ID" value="KAF2502168.1"/>
    <property type="molecule type" value="Genomic_DNA"/>
</dbReference>
<dbReference type="AlphaFoldDB" id="A0A6A6RBH6"/>
<keyword evidence="2" id="KW-1185">Reference proteome</keyword>
<protein>
    <submittedName>
        <fullName evidence="1">Uncharacterized protein</fullName>
    </submittedName>
</protein>
<accession>A0A6A6RBH6</accession>
<reference evidence="1" key="1">
    <citation type="journal article" date="2020" name="Stud. Mycol.">
        <title>101 Dothideomycetes genomes: a test case for predicting lifestyles and emergence of pathogens.</title>
        <authorList>
            <person name="Haridas S."/>
            <person name="Albert R."/>
            <person name="Binder M."/>
            <person name="Bloem J."/>
            <person name="Labutti K."/>
            <person name="Salamov A."/>
            <person name="Andreopoulos B."/>
            <person name="Baker S."/>
            <person name="Barry K."/>
            <person name="Bills G."/>
            <person name="Bluhm B."/>
            <person name="Cannon C."/>
            <person name="Castanera R."/>
            <person name="Culley D."/>
            <person name="Daum C."/>
            <person name="Ezra D."/>
            <person name="Gonzalez J."/>
            <person name="Henrissat B."/>
            <person name="Kuo A."/>
            <person name="Liang C."/>
            <person name="Lipzen A."/>
            <person name="Lutzoni F."/>
            <person name="Magnuson J."/>
            <person name="Mondo S."/>
            <person name="Nolan M."/>
            <person name="Ohm R."/>
            <person name="Pangilinan J."/>
            <person name="Park H.-J."/>
            <person name="Ramirez L."/>
            <person name="Alfaro M."/>
            <person name="Sun H."/>
            <person name="Tritt A."/>
            <person name="Yoshinaga Y."/>
            <person name="Zwiers L.-H."/>
            <person name="Turgeon B."/>
            <person name="Goodwin S."/>
            <person name="Spatafora J."/>
            <person name="Crous P."/>
            <person name="Grigoriev I."/>
        </authorList>
    </citation>
    <scope>NUCLEOTIDE SEQUENCE</scope>
    <source>
        <strain evidence="1">CBS 269.34</strain>
    </source>
</reference>